<dbReference type="EMBL" id="VIGH01000005">
    <property type="protein sequence ID" value="TQF68892.1"/>
    <property type="molecule type" value="Genomic_DNA"/>
</dbReference>
<organism evidence="2 3">
    <name type="scientific">Rhodococcus spelaei</name>
    <dbReference type="NCBI Taxonomy" id="2546320"/>
    <lineage>
        <taxon>Bacteria</taxon>
        <taxon>Bacillati</taxon>
        <taxon>Actinomycetota</taxon>
        <taxon>Actinomycetes</taxon>
        <taxon>Mycobacteriales</taxon>
        <taxon>Nocardiaceae</taxon>
        <taxon>Rhodococcus</taxon>
    </lineage>
</organism>
<dbReference type="PANTHER" id="PTHR33164">
    <property type="entry name" value="TRANSCRIPTIONAL REGULATOR, MARR FAMILY"/>
    <property type="match status" value="1"/>
</dbReference>
<dbReference type="InterPro" id="IPR036388">
    <property type="entry name" value="WH-like_DNA-bd_sf"/>
</dbReference>
<dbReference type="PANTHER" id="PTHR33164:SF106">
    <property type="entry name" value="TRANSCRIPTIONAL REGULATORY PROTEIN"/>
    <property type="match status" value="1"/>
</dbReference>
<reference evidence="2 3" key="1">
    <citation type="submission" date="2019-06" db="EMBL/GenBank/DDBJ databases">
        <title>Rhodococcus spaelei sp. nov., isolated from a cave.</title>
        <authorList>
            <person name="Lee S.D."/>
        </authorList>
    </citation>
    <scope>NUCLEOTIDE SEQUENCE [LARGE SCALE GENOMIC DNA]</scope>
    <source>
        <strain evidence="2 3">C9-5</strain>
    </source>
</reference>
<sequence length="137" mass="14931">MDQFGAAFAERNGLHATDLRALIVLLDADRAAIAATPGWLGAQLGLGSAATTALIDRLERAGHLIRAADSADRRRVLLRVQEQARYLGWSYFGPLVGRLVTPIRGFDADELETVERFLSAMTEAVRDGDAARDKLVR</sequence>
<dbReference type="PROSITE" id="PS50995">
    <property type="entry name" value="HTH_MARR_2"/>
    <property type="match status" value="1"/>
</dbReference>
<dbReference type="InterPro" id="IPR000835">
    <property type="entry name" value="HTH_MarR-typ"/>
</dbReference>
<dbReference type="Pfam" id="PF12802">
    <property type="entry name" value="MarR_2"/>
    <property type="match status" value="1"/>
</dbReference>
<dbReference type="SUPFAM" id="SSF46785">
    <property type="entry name" value="Winged helix' DNA-binding domain"/>
    <property type="match status" value="1"/>
</dbReference>
<accession>A0A541B989</accession>
<dbReference type="OrthoDB" id="3694026at2"/>
<dbReference type="Gene3D" id="1.10.10.10">
    <property type="entry name" value="Winged helix-like DNA-binding domain superfamily/Winged helix DNA-binding domain"/>
    <property type="match status" value="1"/>
</dbReference>
<gene>
    <name evidence="2" type="ORF">FK531_13145</name>
</gene>
<dbReference type="AlphaFoldDB" id="A0A541B989"/>
<evidence type="ECO:0000313" key="2">
    <source>
        <dbReference type="EMBL" id="TQF68892.1"/>
    </source>
</evidence>
<proteinExistence type="predicted"/>
<feature type="domain" description="HTH marR-type" evidence="1">
    <location>
        <begin position="1"/>
        <end position="123"/>
    </location>
</feature>
<keyword evidence="3" id="KW-1185">Reference proteome</keyword>
<dbReference type="GO" id="GO:0006950">
    <property type="term" value="P:response to stress"/>
    <property type="evidence" value="ECO:0007669"/>
    <property type="project" value="TreeGrafter"/>
</dbReference>
<dbReference type="GO" id="GO:0003700">
    <property type="term" value="F:DNA-binding transcription factor activity"/>
    <property type="evidence" value="ECO:0007669"/>
    <property type="project" value="InterPro"/>
</dbReference>
<dbReference type="InterPro" id="IPR036390">
    <property type="entry name" value="WH_DNA-bd_sf"/>
</dbReference>
<dbReference type="InterPro" id="IPR039422">
    <property type="entry name" value="MarR/SlyA-like"/>
</dbReference>
<name>A0A541B989_9NOCA</name>
<comment type="caution">
    <text evidence="2">The sequence shown here is derived from an EMBL/GenBank/DDBJ whole genome shotgun (WGS) entry which is preliminary data.</text>
</comment>
<dbReference type="SMART" id="SM00347">
    <property type="entry name" value="HTH_MARR"/>
    <property type="match status" value="1"/>
</dbReference>
<evidence type="ECO:0000259" key="1">
    <source>
        <dbReference type="PROSITE" id="PS50995"/>
    </source>
</evidence>
<evidence type="ECO:0000313" key="3">
    <source>
        <dbReference type="Proteomes" id="UP000316256"/>
    </source>
</evidence>
<protein>
    <submittedName>
        <fullName evidence="2">MarR family transcriptional regulator</fullName>
    </submittedName>
</protein>
<dbReference type="Proteomes" id="UP000316256">
    <property type="component" value="Unassembled WGS sequence"/>
</dbReference>